<gene>
    <name evidence="1" type="ORF">SDC9_184117</name>
</gene>
<comment type="caution">
    <text evidence="1">The sequence shown here is derived from an EMBL/GenBank/DDBJ whole genome shotgun (WGS) entry which is preliminary data.</text>
</comment>
<proteinExistence type="predicted"/>
<accession>A0A645HC49</accession>
<sequence length="72" mass="7989">MGIFRFAFGVSAMGAKGLSVIRVKVLKITIRKNTAKGVKDPDRNAAEGRKMSCILCTTQRKLFLHVLTSNHR</sequence>
<evidence type="ECO:0000313" key="1">
    <source>
        <dbReference type="EMBL" id="MPN36607.1"/>
    </source>
</evidence>
<organism evidence="1">
    <name type="scientific">bioreactor metagenome</name>
    <dbReference type="NCBI Taxonomy" id="1076179"/>
    <lineage>
        <taxon>unclassified sequences</taxon>
        <taxon>metagenomes</taxon>
        <taxon>ecological metagenomes</taxon>
    </lineage>
</organism>
<dbReference type="EMBL" id="VSSQ01090822">
    <property type="protein sequence ID" value="MPN36607.1"/>
    <property type="molecule type" value="Genomic_DNA"/>
</dbReference>
<reference evidence="1" key="1">
    <citation type="submission" date="2019-08" db="EMBL/GenBank/DDBJ databases">
        <authorList>
            <person name="Kucharzyk K."/>
            <person name="Murdoch R.W."/>
            <person name="Higgins S."/>
            <person name="Loffler F."/>
        </authorList>
    </citation>
    <scope>NUCLEOTIDE SEQUENCE</scope>
</reference>
<dbReference type="AlphaFoldDB" id="A0A645HC49"/>
<name>A0A645HC49_9ZZZZ</name>
<protein>
    <submittedName>
        <fullName evidence="1">Uncharacterized protein</fullName>
    </submittedName>
</protein>